<keyword evidence="2" id="KW-1185">Reference proteome</keyword>
<comment type="caution">
    <text evidence="1">The sequence shown here is derived from an EMBL/GenBank/DDBJ whole genome shotgun (WGS) entry which is preliminary data.</text>
</comment>
<protein>
    <submittedName>
        <fullName evidence="1">Uncharacterized protein</fullName>
    </submittedName>
</protein>
<dbReference type="AlphaFoldDB" id="A0A9D4GCG4"/>
<sequence>MSSWTACLRCDRCHLHNFPLWVVQSMLSSTQRQEYVRGIHLVLDSYVEMSLKEGQRLRRRDEATGIAIIDMSRDTPIPKQLNKFWASEENKHNLQVSIRAIYCNDACANPRVASSVVSDNEALPAIKFGNEVIPELLNWIEEADARVVVHVVWVARIKQFQRVVVMSNNILDLGSLRLLAV</sequence>
<dbReference type="Proteomes" id="UP000828390">
    <property type="component" value="Unassembled WGS sequence"/>
</dbReference>
<accession>A0A9D4GCG4</accession>
<reference evidence="1" key="1">
    <citation type="journal article" date="2019" name="bioRxiv">
        <title>The Genome of the Zebra Mussel, Dreissena polymorpha: A Resource for Invasive Species Research.</title>
        <authorList>
            <person name="McCartney M.A."/>
            <person name="Auch B."/>
            <person name="Kono T."/>
            <person name="Mallez S."/>
            <person name="Zhang Y."/>
            <person name="Obille A."/>
            <person name="Becker A."/>
            <person name="Abrahante J.E."/>
            <person name="Garbe J."/>
            <person name="Badalamenti J.P."/>
            <person name="Herman A."/>
            <person name="Mangelson H."/>
            <person name="Liachko I."/>
            <person name="Sullivan S."/>
            <person name="Sone E.D."/>
            <person name="Koren S."/>
            <person name="Silverstein K.A.T."/>
            <person name="Beckman K.B."/>
            <person name="Gohl D.M."/>
        </authorList>
    </citation>
    <scope>NUCLEOTIDE SEQUENCE</scope>
    <source>
        <strain evidence="1">Duluth1</strain>
        <tissue evidence="1">Whole animal</tissue>
    </source>
</reference>
<proteinExistence type="predicted"/>
<evidence type="ECO:0000313" key="1">
    <source>
        <dbReference type="EMBL" id="KAH3814555.1"/>
    </source>
</evidence>
<evidence type="ECO:0000313" key="2">
    <source>
        <dbReference type="Proteomes" id="UP000828390"/>
    </source>
</evidence>
<name>A0A9D4GCG4_DREPO</name>
<reference evidence="1" key="2">
    <citation type="submission" date="2020-11" db="EMBL/GenBank/DDBJ databases">
        <authorList>
            <person name="McCartney M.A."/>
            <person name="Auch B."/>
            <person name="Kono T."/>
            <person name="Mallez S."/>
            <person name="Becker A."/>
            <person name="Gohl D.M."/>
            <person name="Silverstein K.A.T."/>
            <person name="Koren S."/>
            <person name="Bechman K.B."/>
            <person name="Herman A."/>
            <person name="Abrahante J.E."/>
            <person name="Garbe J."/>
        </authorList>
    </citation>
    <scope>NUCLEOTIDE SEQUENCE</scope>
    <source>
        <strain evidence="1">Duluth1</strain>
        <tissue evidence="1">Whole animal</tissue>
    </source>
</reference>
<organism evidence="1 2">
    <name type="scientific">Dreissena polymorpha</name>
    <name type="common">Zebra mussel</name>
    <name type="synonym">Mytilus polymorpha</name>
    <dbReference type="NCBI Taxonomy" id="45954"/>
    <lineage>
        <taxon>Eukaryota</taxon>
        <taxon>Metazoa</taxon>
        <taxon>Spiralia</taxon>
        <taxon>Lophotrochozoa</taxon>
        <taxon>Mollusca</taxon>
        <taxon>Bivalvia</taxon>
        <taxon>Autobranchia</taxon>
        <taxon>Heteroconchia</taxon>
        <taxon>Euheterodonta</taxon>
        <taxon>Imparidentia</taxon>
        <taxon>Neoheterodontei</taxon>
        <taxon>Myida</taxon>
        <taxon>Dreissenoidea</taxon>
        <taxon>Dreissenidae</taxon>
        <taxon>Dreissena</taxon>
    </lineage>
</organism>
<dbReference type="EMBL" id="JAIWYP010000006">
    <property type="protein sequence ID" value="KAH3814555.1"/>
    <property type="molecule type" value="Genomic_DNA"/>
</dbReference>
<gene>
    <name evidence="1" type="ORF">DPMN_143057</name>
</gene>